<reference evidence="2 3" key="1">
    <citation type="journal article" date="2018" name="Cell">
        <title>The Chara Genome: Secondary Complexity and Implications for Plant Terrestrialization.</title>
        <authorList>
            <person name="Nishiyama T."/>
            <person name="Sakayama H."/>
            <person name="Vries J.D."/>
            <person name="Buschmann H."/>
            <person name="Saint-Marcoux D."/>
            <person name="Ullrich K.K."/>
            <person name="Haas F.B."/>
            <person name="Vanderstraeten L."/>
            <person name="Becker D."/>
            <person name="Lang D."/>
            <person name="Vosolsobe S."/>
            <person name="Rombauts S."/>
            <person name="Wilhelmsson P.K.I."/>
            <person name="Janitza P."/>
            <person name="Kern R."/>
            <person name="Heyl A."/>
            <person name="Rumpler F."/>
            <person name="Villalobos L.I.A.C."/>
            <person name="Clay J.M."/>
            <person name="Skokan R."/>
            <person name="Toyoda A."/>
            <person name="Suzuki Y."/>
            <person name="Kagoshima H."/>
            <person name="Schijlen E."/>
            <person name="Tajeshwar N."/>
            <person name="Catarino B."/>
            <person name="Hetherington A.J."/>
            <person name="Saltykova A."/>
            <person name="Bonnot C."/>
            <person name="Breuninger H."/>
            <person name="Symeonidi A."/>
            <person name="Radhakrishnan G.V."/>
            <person name="Van Nieuwerburgh F."/>
            <person name="Deforce D."/>
            <person name="Chang C."/>
            <person name="Karol K.G."/>
            <person name="Hedrich R."/>
            <person name="Ulvskov P."/>
            <person name="Glockner G."/>
            <person name="Delwiche C.F."/>
            <person name="Petrasek J."/>
            <person name="Van de Peer Y."/>
            <person name="Friml J."/>
            <person name="Beilby M."/>
            <person name="Dolan L."/>
            <person name="Kohara Y."/>
            <person name="Sugano S."/>
            <person name="Fujiyama A."/>
            <person name="Delaux P.-M."/>
            <person name="Quint M."/>
            <person name="TheiBen G."/>
            <person name="Hagemann M."/>
            <person name="Harholt J."/>
            <person name="Dunand C."/>
            <person name="Zachgo S."/>
            <person name="Langdale J."/>
            <person name="Maumus F."/>
            <person name="Straeten D.V.D."/>
            <person name="Gould S.B."/>
            <person name="Rensing S.A."/>
        </authorList>
    </citation>
    <scope>NUCLEOTIDE SEQUENCE [LARGE SCALE GENOMIC DNA]</scope>
    <source>
        <strain evidence="2 3">S276</strain>
    </source>
</reference>
<keyword evidence="3" id="KW-1185">Reference proteome</keyword>
<protein>
    <submittedName>
        <fullName evidence="2">Uncharacterized protein</fullName>
    </submittedName>
</protein>
<dbReference type="GO" id="GO:0019902">
    <property type="term" value="F:phosphatase binding"/>
    <property type="evidence" value="ECO:0007669"/>
    <property type="project" value="TreeGrafter"/>
</dbReference>
<sequence>MEEGDGDREECIAEEAIGGEFEDGERMMDNSPSASTRVVGGGIGVAGKMKLKSSVDDKSPRVLSSFFSSQITGRGCKSLRNLPRDVYRRLQSGSNGMAALCIDLETHLSSNDVESCRTVLRTISRQINELTSIHHQANRESFVLFGGDALLLRVLNSPFANNAVGGRSKIGVGAQLASQSTRVGLAGILATSSSTTSGAATVGGGGGGGAGGGGAGGVVGTLPAGGGRRRPRLIDSDRMWTAAARLQRAGNENGGNDERGNQREREEEEVLPAPVWFLRNECLAILRDLCFTSPYFPESLAQHRDFLRRLFILMGNKETFDNAVALAEEILAAREETLNLQTITGFADLVRSFSSQQLAFFCRVLAMVVFEPEDRSPELALPTTRGQDTGTLEQIHFPKFAKEADREPSVVDTNHEVLMSIPELLPRLVKLLQVKKVHYGGQNPLFTDWQVRFDVDVAEWQPLLGSQRRDRDEWGELELDGSEELQTVRVPPVMEDASAGTAPRGQWMGGDFSLDAVLRNREHGTGRNGNEPVVSGADERRGAVNVRADSQSTDGASPDRAARPGREHGVGMDDGNGAVRHEFARGGAATGMGARGPLEAMGGTRLQPMAQLGGGEGNGVWELPHWMQMVHGMVVLTGEGGGAFGPGTAALGAGLGHGLAAVVERRGMSIKALQFASVEVLFVLCALLGGKKKELVQDRLAELGLVQDRLAELGLVPILTKWFDKLDWKAPTPPPPEPHGIHGPGCACNPQSALKIQYLRLVHNFCDRDSCNRANKQLLLQPVKGSSKGTRRENRDGDADHLDVNQRPKGKGLMSKIIDVLMQEPADSVYRFWLASCVEAFLRGSDPRDQEFVQSMGLMEHLVGEILKGGFKCAASLQINFDLLGELVKFNPAMFVPLNKLLVGDKFDRLVEVVVTHLVDSNVFIRSVLLSLESFCSGTPTPPYAGPSPPHPNKTSRYLRGQPTLLRDSKPFMFRQNAQDWAGGEQKAMLDAEDLRGLGREIERSFRMMRSSSSPHLSSSGWERGGGTASTGGQVSFGGLPLPSPVQSWMLLALPSPPTSCQMLPSSAMRMRMSSGGKWGVAMGLSQVESCKLSMFMAANAMRLLHDLMCAVRLDDVNQDNICVLNTALIFLIFAERNGVLGAYLQQLRCSDMGLGWAAPGGMSSGGLEKSPFMGPGSVTRNFRALLDFWQEYYLKRRGKDCVSLEYSTNIPFSEWLQMVELLCSGPECSMSLVYSPGLQCPSLTATSDLPPRRC</sequence>
<comment type="caution">
    <text evidence="2">The sequence shown here is derived from an EMBL/GenBank/DDBJ whole genome shotgun (WGS) entry which is preliminary data.</text>
</comment>
<feature type="compositionally biased region" description="Basic and acidic residues" evidence="1">
    <location>
        <begin position="790"/>
        <end position="806"/>
    </location>
</feature>
<dbReference type="AlphaFoldDB" id="A0A388KIR7"/>
<gene>
    <name evidence="2" type="ORF">CBR_g4736</name>
</gene>
<dbReference type="STRING" id="69332.A0A388KIR7"/>
<dbReference type="InterPro" id="IPR022162">
    <property type="entry name" value="TRPC4AP"/>
</dbReference>
<dbReference type="PANTHER" id="PTHR31743:SF1">
    <property type="entry name" value="SHORT TRANSIENT RECEPTOR POTENTIAL CHANNEL 4-ASSOCIATED PROTEIN"/>
    <property type="match status" value="1"/>
</dbReference>
<feature type="compositionally biased region" description="Low complexity" evidence="1">
    <location>
        <begin position="1009"/>
        <end position="1020"/>
    </location>
</feature>
<name>A0A388KIR7_CHABU</name>
<dbReference type="Proteomes" id="UP000265515">
    <property type="component" value="Unassembled WGS sequence"/>
</dbReference>
<dbReference type="GO" id="GO:0006511">
    <property type="term" value="P:ubiquitin-dependent protein catabolic process"/>
    <property type="evidence" value="ECO:0007669"/>
    <property type="project" value="InterPro"/>
</dbReference>
<accession>A0A388KIR7</accession>
<dbReference type="GO" id="GO:0031464">
    <property type="term" value="C:Cul4A-RING E3 ubiquitin ligase complex"/>
    <property type="evidence" value="ECO:0007669"/>
    <property type="project" value="InterPro"/>
</dbReference>
<dbReference type="EMBL" id="BFEA01000122">
    <property type="protein sequence ID" value="GBG69908.1"/>
    <property type="molecule type" value="Genomic_DNA"/>
</dbReference>
<proteinExistence type="predicted"/>
<organism evidence="2 3">
    <name type="scientific">Chara braunii</name>
    <name type="common">Braun's stonewort</name>
    <dbReference type="NCBI Taxonomy" id="69332"/>
    <lineage>
        <taxon>Eukaryota</taxon>
        <taxon>Viridiplantae</taxon>
        <taxon>Streptophyta</taxon>
        <taxon>Charophyceae</taxon>
        <taxon>Charales</taxon>
        <taxon>Characeae</taxon>
        <taxon>Chara</taxon>
    </lineage>
</organism>
<dbReference type="OMA" id="INQDNIC"/>
<feature type="region of interest" description="Disordered" evidence="1">
    <location>
        <begin position="782"/>
        <end position="806"/>
    </location>
</feature>
<feature type="region of interest" description="Disordered" evidence="1">
    <location>
        <begin position="1009"/>
        <end position="1030"/>
    </location>
</feature>
<evidence type="ECO:0000256" key="1">
    <source>
        <dbReference type="SAM" id="MobiDB-lite"/>
    </source>
</evidence>
<dbReference type="Pfam" id="PF12463">
    <property type="entry name" value="DUF3689"/>
    <property type="match status" value="2"/>
</dbReference>
<dbReference type="Gramene" id="GBG69908">
    <property type="protein sequence ID" value="GBG69908"/>
    <property type="gene ID" value="CBR_g4736"/>
</dbReference>
<feature type="region of interest" description="Disordered" evidence="1">
    <location>
        <begin position="246"/>
        <end position="266"/>
    </location>
</feature>
<evidence type="ECO:0000313" key="2">
    <source>
        <dbReference type="EMBL" id="GBG69908.1"/>
    </source>
</evidence>
<dbReference type="PANTHER" id="PTHR31743">
    <property type="entry name" value="TRANSIENT RECEPTOR POTENTIAL CHANNEL 4-ASSOCIATED PROTEIN TCPC4AP"/>
    <property type="match status" value="1"/>
</dbReference>
<feature type="compositionally biased region" description="Basic and acidic residues" evidence="1">
    <location>
        <begin position="560"/>
        <end position="571"/>
    </location>
</feature>
<dbReference type="OrthoDB" id="1866965at2759"/>
<feature type="compositionally biased region" description="Basic and acidic residues" evidence="1">
    <location>
        <begin position="256"/>
        <end position="265"/>
    </location>
</feature>
<feature type="region of interest" description="Disordered" evidence="1">
    <location>
        <begin position="521"/>
        <end position="576"/>
    </location>
</feature>
<evidence type="ECO:0000313" key="3">
    <source>
        <dbReference type="Proteomes" id="UP000265515"/>
    </source>
</evidence>